<reference evidence="5" key="1">
    <citation type="submission" date="2022-11" db="EMBL/GenBank/DDBJ databases">
        <authorList>
            <person name="Petersen C."/>
        </authorList>
    </citation>
    <scope>NUCLEOTIDE SEQUENCE</scope>
    <source>
        <strain evidence="5">IBT 30069</strain>
    </source>
</reference>
<dbReference type="PANTHER" id="PTHR21540">
    <property type="entry name" value="RING FINGER AND SWIM DOMAIN-CONTAINING PROTEIN 2"/>
    <property type="match status" value="1"/>
</dbReference>
<evidence type="ECO:0000256" key="2">
    <source>
        <dbReference type="SAM" id="MobiDB-lite"/>
    </source>
</evidence>
<evidence type="ECO:0000259" key="4">
    <source>
        <dbReference type="PROSITE" id="PS50966"/>
    </source>
</evidence>
<keyword evidence="1" id="KW-0862">Zinc</keyword>
<comment type="caution">
    <text evidence="5">The sequence shown here is derived from an EMBL/GenBank/DDBJ whole genome shotgun (WGS) entry which is preliminary data.</text>
</comment>
<dbReference type="Proteomes" id="UP001149165">
    <property type="component" value="Unassembled WGS sequence"/>
</dbReference>
<dbReference type="EMBL" id="JAPQKH010000002">
    <property type="protein sequence ID" value="KAJ5113493.1"/>
    <property type="molecule type" value="Genomic_DNA"/>
</dbReference>
<feature type="domain" description="SWIM-type" evidence="4">
    <location>
        <begin position="241"/>
        <end position="275"/>
    </location>
</feature>
<evidence type="ECO:0000259" key="3">
    <source>
        <dbReference type="PROSITE" id="PS50089"/>
    </source>
</evidence>
<dbReference type="PROSITE" id="PS50089">
    <property type="entry name" value="ZF_RING_2"/>
    <property type="match status" value="1"/>
</dbReference>
<dbReference type="AlphaFoldDB" id="A0A9W9G7V2"/>
<dbReference type="CDD" id="cd16494">
    <property type="entry name" value="RING-CH-C4HC3_ZSWM2"/>
    <property type="match status" value="1"/>
</dbReference>
<feature type="compositionally biased region" description="Polar residues" evidence="2">
    <location>
        <begin position="38"/>
        <end position="54"/>
    </location>
</feature>
<dbReference type="InterPro" id="IPR007527">
    <property type="entry name" value="Znf_SWIM"/>
</dbReference>
<feature type="compositionally biased region" description="Low complexity" evidence="2">
    <location>
        <begin position="121"/>
        <end position="133"/>
    </location>
</feature>
<keyword evidence="1" id="KW-0479">Metal-binding</keyword>
<keyword evidence="6" id="KW-1185">Reference proteome</keyword>
<dbReference type="InterPro" id="IPR001841">
    <property type="entry name" value="Znf_RING"/>
</dbReference>
<feature type="region of interest" description="Disordered" evidence="2">
    <location>
        <begin position="1"/>
        <end position="188"/>
    </location>
</feature>
<dbReference type="InterPro" id="IPR039903">
    <property type="entry name" value="Zswim2"/>
</dbReference>
<sequence>MANKKQLENMDSQEVTSSVTPPAPVRRRQPARKAKGKVTSSSDTASINLPTPSQDETEAPVEADVVKAAAHSHDEATKPVKPPVARKKPARKAAAQPHDEATKPVKPPVARKKPARKAAKKTPSPSHTASSSLPAPPSTKRKATVETDDTQASVQPNLAGETPTKKPRPQETIQGKLPWAPKEKRARPFVEEPPQKFIEKLRSTYIERMFVVGHEAKGLKNESAPNPEIAFDFVGSTGNLYKTVIRKVPTCNCPDKRFRNPAQCKHITYALVHTLKAPAHLQYQAAFLSSEIHEMWKECSLSRVQPTTTEDDEGKRKPIEGDCPICFMELKAEEKIVWCQSSCGNNVHKDCFDKWAIQSRLTSGIRCVYCRAEWAKKDENNVEALRKRAVIVSGGYRNVAAQLGPDPQRGMNSTLYYVPRLYLNPSSFTNVHRLKTDYSIYSSPSTAQE</sequence>
<proteinExistence type="predicted"/>
<dbReference type="SUPFAM" id="SSF57850">
    <property type="entry name" value="RING/U-box"/>
    <property type="match status" value="1"/>
</dbReference>
<dbReference type="Pfam" id="PF13639">
    <property type="entry name" value="zf-RING_2"/>
    <property type="match status" value="1"/>
</dbReference>
<dbReference type="PANTHER" id="PTHR21540:SF0">
    <property type="entry name" value="PHD FAMILY PROTEIN"/>
    <property type="match status" value="1"/>
</dbReference>
<feature type="compositionally biased region" description="Basic residues" evidence="2">
    <location>
        <begin position="109"/>
        <end position="120"/>
    </location>
</feature>
<dbReference type="Gene3D" id="3.30.40.10">
    <property type="entry name" value="Zinc/RING finger domain, C3HC4 (zinc finger)"/>
    <property type="match status" value="1"/>
</dbReference>
<dbReference type="GO" id="GO:0008270">
    <property type="term" value="F:zinc ion binding"/>
    <property type="evidence" value="ECO:0007669"/>
    <property type="project" value="UniProtKB-KW"/>
</dbReference>
<feature type="compositionally biased region" description="Polar residues" evidence="2">
    <location>
        <begin position="9"/>
        <end position="20"/>
    </location>
</feature>
<keyword evidence="1" id="KW-0863">Zinc-finger</keyword>
<name>A0A9W9G7V2_9EURO</name>
<evidence type="ECO:0000313" key="5">
    <source>
        <dbReference type="EMBL" id="KAJ5113493.1"/>
    </source>
</evidence>
<reference evidence="5" key="2">
    <citation type="journal article" date="2023" name="IMA Fungus">
        <title>Comparative genomic study of the Penicillium genus elucidates a diverse pangenome and 15 lateral gene transfer events.</title>
        <authorList>
            <person name="Petersen C."/>
            <person name="Sorensen T."/>
            <person name="Nielsen M.R."/>
            <person name="Sondergaard T.E."/>
            <person name="Sorensen J.L."/>
            <person name="Fitzpatrick D.A."/>
            <person name="Frisvad J.C."/>
            <person name="Nielsen K.L."/>
        </authorList>
    </citation>
    <scope>NUCLEOTIDE SEQUENCE</scope>
    <source>
        <strain evidence="5">IBT 30069</strain>
    </source>
</reference>
<accession>A0A9W9G7V2</accession>
<organism evidence="5 6">
    <name type="scientific">Penicillium angulare</name>
    <dbReference type="NCBI Taxonomy" id="116970"/>
    <lineage>
        <taxon>Eukaryota</taxon>
        <taxon>Fungi</taxon>
        <taxon>Dikarya</taxon>
        <taxon>Ascomycota</taxon>
        <taxon>Pezizomycotina</taxon>
        <taxon>Eurotiomycetes</taxon>
        <taxon>Eurotiomycetidae</taxon>
        <taxon>Eurotiales</taxon>
        <taxon>Aspergillaceae</taxon>
        <taxon>Penicillium</taxon>
    </lineage>
</organism>
<dbReference type="PROSITE" id="PS50966">
    <property type="entry name" value="ZF_SWIM"/>
    <property type="match status" value="1"/>
</dbReference>
<protein>
    <recommendedName>
        <fullName evidence="7">Zinc finger, RING-type</fullName>
    </recommendedName>
</protein>
<feature type="compositionally biased region" description="Basic residues" evidence="2">
    <location>
        <begin position="25"/>
        <end position="36"/>
    </location>
</feature>
<evidence type="ECO:0000313" key="6">
    <source>
        <dbReference type="Proteomes" id="UP001149165"/>
    </source>
</evidence>
<evidence type="ECO:0000256" key="1">
    <source>
        <dbReference type="PROSITE-ProRule" id="PRU00175"/>
    </source>
</evidence>
<dbReference type="InterPro" id="IPR013083">
    <property type="entry name" value="Znf_RING/FYVE/PHD"/>
</dbReference>
<gene>
    <name evidence="5" type="ORF">N7456_002027</name>
</gene>
<dbReference type="GO" id="GO:0061630">
    <property type="term" value="F:ubiquitin protein ligase activity"/>
    <property type="evidence" value="ECO:0007669"/>
    <property type="project" value="InterPro"/>
</dbReference>
<dbReference type="OrthoDB" id="2122982at2759"/>
<feature type="domain" description="RING-type" evidence="3">
    <location>
        <begin position="323"/>
        <end position="371"/>
    </location>
</feature>
<evidence type="ECO:0008006" key="7">
    <source>
        <dbReference type="Google" id="ProtNLM"/>
    </source>
</evidence>